<feature type="signal peptide" evidence="6">
    <location>
        <begin position="1"/>
        <end position="25"/>
    </location>
</feature>
<evidence type="ECO:0000256" key="6">
    <source>
        <dbReference type="RuleBase" id="RU367044"/>
    </source>
</evidence>
<proteinExistence type="inferred from homology"/>
<dbReference type="SUPFAM" id="SSF49503">
    <property type="entry name" value="Cupredoxins"/>
    <property type="match status" value="1"/>
</dbReference>
<organism evidence="7 8">
    <name type="scientific">Phtheirospermum japonicum</name>
    <dbReference type="NCBI Taxonomy" id="374723"/>
    <lineage>
        <taxon>Eukaryota</taxon>
        <taxon>Viridiplantae</taxon>
        <taxon>Streptophyta</taxon>
        <taxon>Embryophyta</taxon>
        <taxon>Tracheophyta</taxon>
        <taxon>Spermatophyta</taxon>
        <taxon>Magnoliopsida</taxon>
        <taxon>eudicotyledons</taxon>
        <taxon>Gunneridae</taxon>
        <taxon>Pentapetalae</taxon>
        <taxon>asterids</taxon>
        <taxon>lamiids</taxon>
        <taxon>Lamiales</taxon>
        <taxon>Orobanchaceae</taxon>
        <taxon>Orobanchaceae incertae sedis</taxon>
        <taxon>Phtheirospermum</taxon>
    </lineage>
</organism>
<dbReference type="Proteomes" id="UP000653305">
    <property type="component" value="Unassembled WGS sequence"/>
</dbReference>
<comment type="subcellular location">
    <subcellularLocation>
        <location evidence="1 6">Secreted</location>
    </subcellularLocation>
</comment>
<keyword evidence="3 6" id="KW-0713">Self-incompatibility</keyword>
<dbReference type="OrthoDB" id="1848419at2759"/>
<dbReference type="GO" id="GO:0060320">
    <property type="term" value="P:rejection of self pollen"/>
    <property type="evidence" value="ECO:0007669"/>
    <property type="project" value="UniProtKB-KW"/>
</dbReference>
<keyword evidence="8" id="KW-1185">Reference proteome</keyword>
<reference evidence="7" key="1">
    <citation type="submission" date="2020-07" db="EMBL/GenBank/DDBJ databases">
        <title>Ethylene signaling mediates host invasion by parasitic plants.</title>
        <authorList>
            <person name="Yoshida S."/>
        </authorList>
    </citation>
    <scope>NUCLEOTIDE SEQUENCE</scope>
    <source>
        <strain evidence="7">Okayama</strain>
    </source>
</reference>
<evidence type="ECO:0000313" key="7">
    <source>
        <dbReference type="EMBL" id="GFQ01794.1"/>
    </source>
</evidence>
<dbReference type="PANTHER" id="PTHR31232">
    <property type="match status" value="1"/>
</dbReference>
<evidence type="ECO:0000256" key="4">
    <source>
        <dbReference type="ARBA" id="ARBA00022525"/>
    </source>
</evidence>
<dbReference type="InterPro" id="IPR008972">
    <property type="entry name" value="Cupredoxin"/>
</dbReference>
<sequence length="165" mass="18863">MSSSSRKCLFVLFSIYLLVVIKVRSSPIVFKNEHEVRDVNSFPIKVRPGNKFHVYIINSFPKNSPTMSVHCVSKDDDLGDKSLNPGESFTWSFKLNLWQTTLFHCSFGVSSKLKTSHDVFNGEIGPHCETSRARDGNNCVWSVKEDGFYISNRFPPVNSTKMYDW</sequence>
<evidence type="ECO:0000256" key="3">
    <source>
        <dbReference type="ARBA" id="ARBA00022471"/>
    </source>
</evidence>
<evidence type="ECO:0000256" key="5">
    <source>
        <dbReference type="ARBA" id="ARBA00022729"/>
    </source>
</evidence>
<dbReference type="EMBL" id="BMAC01000710">
    <property type="protein sequence ID" value="GFQ01794.1"/>
    <property type="molecule type" value="Genomic_DNA"/>
</dbReference>
<evidence type="ECO:0000256" key="1">
    <source>
        <dbReference type="ARBA" id="ARBA00004613"/>
    </source>
</evidence>
<dbReference type="InterPro" id="IPR010264">
    <property type="entry name" value="Self-incomp_S1"/>
</dbReference>
<keyword evidence="5 6" id="KW-0732">Signal</keyword>
<dbReference type="Pfam" id="PF05938">
    <property type="entry name" value="Self-incomp_S1"/>
    <property type="match status" value="1"/>
</dbReference>
<evidence type="ECO:0000256" key="2">
    <source>
        <dbReference type="ARBA" id="ARBA00005581"/>
    </source>
</evidence>
<accession>A0A830D0X8</accession>
<dbReference type="AlphaFoldDB" id="A0A830D0X8"/>
<evidence type="ECO:0000313" key="8">
    <source>
        <dbReference type="Proteomes" id="UP000653305"/>
    </source>
</evidence>
<name>A0A830D0X8_9LAMI</name>
<protein>
    <recommendedName>
        <fullName evidence="6">S-protein homolog</fullName>
    </recommendedName>
</protein>
<keyword evidence="4 6" id="KW-0964">Secreted</keyword>
<gene>
    <name evidence="7" type="ORF">PHJA_002323300</name>
</gene>
<dbReference type="Gene3D" id="2.60.40.420">
    <property type="entry name" value="Cupredoxins - blue copper proteins"/>
    <property type="match status" value="1"/>
</dbReference>
<dbReference type="PANTHER" id="PTHR31232:SF155">
    <property type="entry name" value="PLANT SELF-INCOMPATIBILITY PROTEIN S1 FAMILY"/>
    <property type="match status" value="1"/>
</dbReference>
<comment type="similarity">
    <text evidence="2 6">Belongs to the plant self-incompatibility (S1) protein family.</text>
</comment>
<comment type="caution">
    <text evidence="7">The sequence shown here is derived from an EMBL/GenBank/DDBJ whole genome shotgun (WGS) entry which is preliminary data.</text>
</comment>
<dbReference type="GO" id="GO:0005576">
    <property type="term" value="C:extracellular region"/>
    <property type="evidence" value="ECO:0007669"/>
    <property type="project" value="UniProtKB-SubCell"/>
</dbReference>
<feature type="chain" id="PRO_5033092071" description="S-protein homolog" evidence="6">
    <location>
        <begin position="26"/>
        <end position="165"/>
    </location>
</feature>